<dbReference type="PANTHER" id="PTHR12598:SF0">
    <property type="entry name" value="COPPER HOMEOSTASIS PROTEIN CUTC HOMOLOG"/>
    <property type="match status" value="1"/>
</dbReference>
<dbReference type="SUPFAM" id="SSF110395">
    <property type="entry name" value="CutC-like"/>
    <property type="match status" value="1"/>
</dbReference>
<dbReference type="Gene3D" id="3.20.20.380">
    <property type="entry name" value="Copper homeostasis (CutC) domain"/>
    <property type="match status" value="1"/>
</dbReference>
<evidence type="ECO:0000313" key="3">
    <source>
        <dbReference type="EMBL" id="GAA4784782.1"/>
    </source>
</evidence>
<dbReference type="EMBL" id="BAABKO010000007">
    <property type="protein sequence ID" value="GAA4784782.1"/>
    <property type="molecule type" value="Genomic_DNA"/>
</dbReference>
<proteinExistence type="inferred from homology"/>
<keyword evidence="2" id="KW-0963">Cytoplasm</keyword>
<dbReference type="InterPro" id="IPR005627">
    <property type="entry name" value="CutC-like"/>
</dbReference>
<name>A0ABP9ARQ6_9MICO</name>
<evidence type="ECO:0000256" key="1">
    <source>
        <dbReference type="ARBA" id="ARBA00007768"/>
    </source>
</evidence>
<reference evidence="4" key="1">
    <citation type="journal article" date="2019" name="Int. J. Syst. Evol. Microbiol.">
        <title>The Global Catalogue of Microorganisms (GCM) 10K type strain sequencing project: providing services to taxonomists for standard genome sequencing and annotation.</title>
        <authorList>
            <consortium name="The Broad Institute Genomics Platform"/>
            <consortium name="The Broad Institute Genome Sequencing Center for Infectious Disease"/>
            <person name="Wu L."/>
            <person name="Ma J."/>
        </authorList>
    </citation>
    <scope>NUCLEOTIDE SEQUENCE [LARGE SCALE GENOMIC DNA]</scope>
    <source>
        <strain evidence="4">JCM 18537</strain>
    </source>
</reference>
<keyword evidence="4" id="KW-1185">Reference proteome</keyword>
<organism evidence="3 4">
    <name type="scientific">Microbacterium gilvum</name>
    <dbReference type="NCBI Taxonomy" id="1336204"/>
    <lineage>
        <taxon>Bacteria</taxon>
        <taxon>Bacillati</taxon>
        <taxon>Actinomycetota</taxon>
        <taxon>Actinomycetes</taxon>
        <taxon>Micrococcales</taxon>
        <taxon>Microbacteriaceae</taxon>
        <taxon>Microbacterium</taxon>
    </lineage>
</organism>
<comment type="caution">
    <text evidence="2">Once thought to be involved in copper homeostasis, experiments in E.coli have shown this is not the case.</text>
</comment>
<gene>
    <name evidence="2" type="primary">cutC</name>
    <name evidence="3" type="ORF">GCM10023351_32990</name>
</gene>
<sequence>MTAFELAVQDAAGIAVAARVGADRVELASALALGGLTPSPAVLERAVGSGTPVHVLVRPRAGGFAYDPDDRALMVADVRWAVREGAAGVVVGGTAAGTADADLVRACIDAADGREVTFHRAFDTVSDRMAALDALAELGITRVLTSGGASRAVDALAELRALVERAAGCVQIMAGGGVDAVTARRVAAAGVDAVHASAKRVVVDDVPIGLGSASGAGGVAYETADEDAALAIRLALAS</sequence>
<dbReference type="InterPro" id="IPR036822">
    <property type="entry name" value="CutC-like_dom_sf"/>
</dbReference>
<dbReference type="HAMAP" id="MF_00795">
    <property type="entry name" value="CutC"/>
    <property type="match status" value="1"/>
</dbReference>
<evidence type="ECO:0000313" key="4">
    <source>
        <dbReference type="Proteomes" id="UP001501645"/>
    </source>
</evidence>
<comment type="similarity">
    <text evidence="1 2">Belongs to the CutC family.</text>
</comment>
<comment type="subcellular location">
    <subcellularLocation>
        <location evidence="2">Cytoplasm</location>
    </subcellularLocation>
</comment>
<comment type="caution">
    <text evidence="3">The sequence shown here is derived from an EMBL/GenBank/DDBJ whole genome shotgun (WGS) entry which is preliminary data.</text>
</comment>
<dbReference type="PANTHER" id="PTHR12598">
    <property type="entry name" value="COPPER HOMEOSTASIS PROTEIN CUTC"/>
    <property type="match status" value="1"/>
</dbReference>
<dbReference type="Proteomes" id="UP001501645">
    <property type="component" value="Unassembled WGS sequence"/>
</dbReference>
<protein>
    <recommendedName>
        <fullName evidence="2">PF03932 family protein CutC</fullName>
    </recommendedName>
</protein>
<evidence type="ECO:0000256" key="2">
    <source>
        <dbReference type="HAMAP-Rule" id="MF_00795"/>
    </source>
</evidence>
<accession>A0ABP9ARQ6</accession>
<dbReference type="Pfam" id="PF03932">
    <property type="entry name" value="CutC"/>
    <property type="match status" value="1"/>
</dbReference>
<dbReference type="RefSeq" id="WP_345441777.1">
    <property type="nucleotide sequence ID" value="NZ_BAABKO010000007.1"/>
</dbReference>